<accession>A0ABQ6M277</accession>
<proteinExistence type="predicted"/>
<gene>
    <name evidence="2" type="ORF">MNKW57_27050</name>
</gene>
<protein>
    <recommendedName>
        <fullName evidence="1">Pyridoxamine 5'-phosphate oxidase N-terminal domain-containing protein</fullName>
    </recommendedName>
</protein>
<feature type="domain" description="Pyridoxamine 5'-phosphate oxidase N-terminal" evidence="1">
    <location>
        <begin position="37"/>
        <end position="121"/>
    </location>
</feature>
<dbReference type="Gene3D" id="2.30.110.10">
    <property type="entry name" value="Electron Transport, Fmn-binding Protein, Chain A"/>
    <property type="match status" value="1"/>
</dbReference>
<evidence type="ECO:0000313" key="3">
    <source>
        <dbReference type="Proteomes" id="UP001224392"/>
    </source>
</evidence>
<name>A0ABQ6M277_9GAMM</name>
<dbReference type="RefSeq" id="WP_285764997.1">
    <property type="nucleotide sequence ID" value="NZ_BSYJ01000006.1"/>
</dbReference>
<dbReference type="InterPro" id="IPR012349">
    <property type="entry name" value="Split_barrel_FMN-bd"/>
</dbReference>
<sequence>MTTETQGYEDVTVYGLSEEREKELLSKQIECNFIWTNKDGHGLGVIMNFVARNGSLWVTATSQRPRVKALRRDPRASIVISSMGTDMGPGKTITYKGRVKIHDDQATKDWFYPEMAKIISPYPAPTVEAAIAHLDTPLRVIIELIPEKTIRFDGDSLSKTSYDGKVPGHEK</sequence>
<dbReference type="Pfam" id="PF01243">
    <property type="entry name" value="PNPOx_N"/>
    <property type="match status" value="1"/>
</dbReference>
<dbReference type="Proteomes" id="UP001224392">
    <property type="component" value="Unassembled WGS sequence"/>
</dbReference>
<dbReference type="InterPro" id="IPR011576">
    <property type="entry name" value="Pyridox_Oxase_N"/>
</dbReference>
<evidence type="ECO:0000313" key="2">
    <source>
        <dbReference type="EMBL" id="GMG88384.1"/>
    </source>
</evidence>
<reference evidence="2 3" key="1">
    <citation type="submission" date="2023-04" db="EMBL/GenBank/DDBJ databases">
        <title>Marinobulbifer ophiurae gen. nov., sp. Nov., isolate from tissue of brittle star Ophioplocus japonicus.</title>
        <authorList>
            <person name="Kawano K."/>
            <person name="Sawayama S."/>
            <person name="Nakagawa S."/>
        </authorList>
    </citation>
    <scope>NUCLEOTIDE SEQUENCE [LARGE SCALE GENOMIC DNA]</scope>
    <source>
        <strain evidence="2 3">NKW57</strain>
    </source>
</reference>
<keyword evidence="3" id="KW-1185">Reference proteome</keyword>
<organism evidence="2 3">
    <name type="scientific">Biformimicrobium ophioploci</name>
    <dbReference type="NCBI Taxonomy" id="3036711"/>
    <lineage>
        <taxon>Bacteria</taxon>
        <taxon>Pseudomonadati</taxon>
        <taxon>Pseudomonadota</taxon>
        <taxon>Gammaproteobacteria</taxon>
        <taxon>Cellvibrionales</taxon>
        <taxon>Microbulbiferaceae</taxon>
        <taxon>Biformimicrobium</taxon>
    </lineage>
</organism>
<dbReference type="SUPFAM" id="SSF50475">
    <property type="entry name" value="FMN-binding split barrel"/>
    <property type="match status" value="1"/>
</dbReference>
<dbReference type="EMBL" id="BSYJ01000006">
    <property type="protein sequence ID" value="GMG88384.1"/>
    <property type="molecule type" value="Genomic_DNA"/>
</dbReference>
<evidence type="ECO:0000259" key="1">
    <source>
        <dbReference type="Pfam" id="PF01243"/>
    </source>
</evidence>
<comment type="caution">
    <text evidence="2">The sequence shown here is derived from an EMBL/GenBank/DDBJ whole genome shotgun (WGS) entry which is preliminary data.</text>
</comment>